<dbReference type="InterPro" id="IPR045851">
    <property type="entry name" value="AMP-bd_C_sf"/>
</dbReference>
<keyword evidence="2 5" id="KW-0436">Ligase</keyword>
<comment type="caution">
    <text evidence="5">The sequence shown here is derived from an EMBL/GenBank/DDBJ whole genome shotgun (WGS) entry which is preliminary data.</text>
</comment>
<dbReference type="InterPro" id="IPR000873">
    <property type="entry name" value="AMP-dep_synth/lig_dom"/>
</dbReference>
<gene>
    <name evidence="5" type="ORF">BJ998_006330</name>
</gene>
<dbReference type="InterPro" id="IPR042099">
    <property type="entry name" value="ANL_N_sf"/>
</dbReference>
<evidence type="ECO:0000259" key="4">
    <source>
        <dbReference type="Pfam" id="PF13193"/>
    </source>
</evidence>
<accession>A0A7W9NJX6</accession>
<dbReference type="GO" id="GO:0018860">
    <property type="term" value="F:anthranilate-CoA ligase activity"/>
    <property type="evidence" value="ECO:0007669"/>
    <property type="project" value="UniProtKB-EC"/>
</dbReference>
<evidence type="ECO:0000259" key="3">
    <source>
        <dbReference type="Pfam" id="PF00501"/>
    </source>
</evidence>
<evidence type="ECO:0000256" key="1">
    <source>
        <dbReference type="ARBA" id="ARBA00006432"/>
    </source>
</evidence>
<dbReference type="Gene3D" id="3.40.50.12780">
    <property type="entry name" value="N-terminal domain of ligase-like"/>
    <property type="match status" value="1"/>
</dbReference>
<dbReference type="Pfam" id="PF13193">
    <property type="entry name" value="AMP-binding_C"/>
    <property type="match status" value="1"/>
</dbReference>
<dbReference type="InterPro" id="IPR025110">
    <property type="entry name" value="AMP-bd_C"/>
</dbReference>
<dbReference type="PROSITE" id="PS00455">
    <property type="entry name" value="AMP_BINDING"/>
    <property type="match status" value="1"/>
</dbReference>
<feature type="domain" description="AMP-dependent synthetase/ligase" evidence="3">
    <location>
        <begin position="54"/>
        <end position="393"/>
    </location>
</feature>
<dbReference type="Gene3D" id="3.30.300.30">
    <property type="match status" value="1"/>
</dbReference>
<dbReference type="GO" id="GO:0044550">
    <property type="term" value="P:secondary metabolite biosynthetic process"/>
    <property type="evidence" value="ECO:0007669"/>
    <property type="project" value="TreeGrafter"/>
</dbReference>
<sequence>MPVVRSAHVDTFCRDHLPPADAWPDLVFDLPELHYPDWLNCADSLLDDTVRRLGPNRPCLRTETGTWTYGDLLSAANRAAHVLTDHFGLKPGNRVLLRGPNNPWLVAAWFAVLKAGGVAVTTMPLLRAKEIAGLVELTKPDLAICDHRFLEELRLGAPTLRTIGYGGPGPDDLTALASSTSDTFTSVATAADDVAILAPTSGTTGRPKATMHFHRDLLICADTFSRHIVRPTQDDVFAGSPPIGFTFGLGGLVLFPLRAGASTLLLERATPVELADAVAKHRVTVLFTAPTAYRAMLAGGKASALKGLRRCISAGEHLPPGTWRDFLAQTGIRIINGIGGTEMLHIYIAAADEEIRPGSTGRVVPGFQAVILDENGDPVPDGVSGRLAVKGPTGCRYLSDDRQRSTIHNGWTLTGDSYHRDEDGYYWFEARNDDIIISAGYNIAGPEVEAALLDHPDVLEAAVIGAPDAERGAVVKAFVVPRADSKVTAGELQDFVKRTLAPYKYPREVVFLDSLPRTATGKVQRYRLRSMPPSGRL</sequence>
<feature type="domain" description="AMP-binding enzyme C-terminal" evidence="4">
    <location>
        <begin position="447"/>
        <end position="522"/>
    </location>
</feature>
<organism evidence="5 6">
    <name type="scientific">Kutzneria kofuensis</name>
    <dbReference type="NCBI Taxonomy" id="103725"/>
    <lineage>
        <taxon>Bacteria</taxon>
        <taxon>Bacillati</taxon>
        <taxon>Actinomycetota</taxon>
        <taxon>Actinomycetes</taxon>
        <taxon>Pseudonocardiales</taxon>
        <taxon>Pseudonocardiaceae</taxon>
        <taxon>Kutzneria</taxon>
    </lineage>
</organism>
<name>A0A7W9NJX6_9PSEU</name>
<evidence type="ECO:0000256" key="2">
    <source>
        <dbReference type="ARBA" id="ARBA00022598"/>
    </source>
</evidence>
<dbReference type="EC" id="6.2.1.32" evidence="5"/>
<evidence type="ECO:0000313" key="5">
    <source>
        <dbReference type="EMBL" id="MBB5895134.1"/>
    </source>
</evidence>
<evidence type="ECO:0000313" key="6">
    <source>
        <dbReference type="Proteomes" id="UP000585638"/>
    </source>
</evidence>
<dbReference type="SUPFAM" id="SSF56801">
    <property type="entry name" value="Acetyl-CoA synthetase-like"/>
    <property type="match status" value="1"/>
</dbReference>
<reference evidence="5 6" key="1">
    <citation type="submission" date="2020-08" db="EMBL/GenBank/DDBJ databases">
        <title>Sequencing the genomes of 1000 actinobacteria strains.</title>
        <authorList>
            <person name="Klenk H.-P."/>
        </authorList>
    </citation>
    <scope>NUCLEOTIDE SEQUENCE [LARGE SCALE GENOMIC DNA]</scope>
    <source>
        <strain evidence="5 6">DSM 43851</strain>
    </source>
</reference>
<dbReference type="Pfam" id="PF00501">
    <property type="entry name" value="AMP-binding"/>
    <property type="match status" value="1"/>
</dbReference>
<proteinExistence type="inferred from homology"/>
<dbReference type="AlphaFoldDB" id="A0A7W9NJX6"/>
<protein>
    <submittedName>
        <fullName evidence="5">2-aminobenzoate-CoA ligase</fullName>
        <ecNumber evidence="5">6.2.1.32</ecNumber>
    </submittedName>
</protein>
<keyword evidence="6" id="KW-1185">Reference proteome</keyword>
<dbReference type="FunFam" id="3.30.300.30:FF:000008">
    <property type="entry name" value="2,3-dihydroxybenzoate-AMP ligase"/>
    <property type="match status" value="1"/>
</dbReference>
<comment type="similarity">
    <text evidence="1">Belongs to the ATP-dependent AMP-binding enzyme family.</text>
</comment>
<dbReference type="PANTHER" id="PTHR43352:SF1">
    <property type="entry name" value="ANTHRANILATE--COA LIGASE"/>
    <property type="match status" value="1"/>
</dbReference>
<dbReference type="PANTHER" id="PTHR43352">
    <property type="entry name" value="ACETYL-COA SYNTHETASE"/>
    <property type="match status" value="1"/>
</dbReference>
<dbReference type="EMBL" id="JACHIR010000001">
    <property type="protein sequence ID" value="MBB5895134.1"/>
    <property type="molecule type" value="Genomic_DNA"/>
</dbReference>
<dbReference type="InterPro" id="IPR020845">
    <property type="entry name" value="AMP-binding_CS"/>
</dbReference>
<dbReference type="Proteomes" id="UP000585638">
    <property type="component" value="Unassembled WGS sequence"/>
</dbReference>
<dbReference type="RefSeq" id="WP_184866965.1">
    <property type="nucleotide sequence ID" value="NZ_JACHIR010000001.1"/>
</dbReference>